<dbReference type="SUPFAM" id="SSF53448">
    <property type="entry name" value="Nucleotide-diphospho-sugar transferases"/>
    <property type="match status" value="1"/>
</dbReference>
<comment type="caution">
    <text evidence="2">The sequence shown here is derived from an EMBL/GenBank/DDBJ whole genome shotgun (WGS) entry which is preliminary data.</text>
</comment>
<organism evidence="2 3">
    <name type="scientific">Stutzerimonas tarimensis</name>
    <dbReference type="NCBI Taxonomy" id="1507735"/>
    <lineage>
        <taxon>Bacteria</taxon>
        <taxon>Pseudomonadati</taxon>
        <taxon>Pseudomonadota</taxon>
        <taxon>Gammaproteobacteria</taxon>
        <taxon>Pseudomonadales</taxon>
        <taxon>Pseudomonadaceae</taxon>
        <taxon>Stutzerimonas</taxon>
    </lineage>
</organism>
<proteinExistence type="predicted"/>
<dbReference type="InterPro" id="IPR050834">
    <property type="entry name" value="Glycosyltransf_2"/>
</dbReference>
<dbReference type="RefSeq" id="WP_386364953.1">
    <property type="nucleotide sequence ID" value="NZ_JBHRXZ010000022.1"/>
</dbReference>
<dbReference type="Pfam" id="PF00535">
    <property type="entry name" value="Glycos_transf_2"/>
    <property type="match status" value="1"/>
</dbReference>
<name>A0ABV7T655_9GAMM</name>
<dbReference type="Gene3D" id="3.90.550.10">
    <property type="entry name" value="Spore Coat Polysaccharide Biosynthesis Protein SpsA, Chain A"/>
    <property type="match status" value="1"/>
</dbReference>
<gene>
    <name evidence="2" type="ORF">ACFOMF_11610</name>
</gene>
<dbReference type="PANTHER" id="PTHR43685">
    <property type="entry name" value="GLYCOSYLTRANSFERASE"/>
    <property type="match status" value="1"/>
</dbReference>
<dbReference type="Proteomes" id="UP001595630">
    <property type="component" value="Unassembled WGS sequence"/>
</dbReference>
<dbReference type="InterPro" id="IPR029044">
    <property type="entry name" value="Nucleotide-diphossugar_trans"/>
</dbReference>
<evidence type="ECO:0000313" key="2">
    <source>
        <dbReference type="EMBL" id="MFC3608427.1"/>
    </source>
</evidence>
<feature type="domain" description="Glycosyltransferase 2-like" evidence="1">
    <location>
        <begin position="27"/>
        <end position="192"/>
    </location>
</feature>
<dbReference type="PANTHER" id="PTHR43685:SF11">
    <property type="entry name" value="GLYCOSYLTRANSFERASE TAGX-RELATED"/>
    <property type="match status" value="1"/>
</dbReference>
<evidence type="ECO:0000313" key="3">
    <source>
        <dbReference type="Proteomes" id="UP001595630"/>
    </source>
</evidence>
<dbReference type="EMBL" id="JBHRXZ010000022">
    <property type="protein sequence ID" value="MFC3608427.1"/>
    <property type="molecule type" value="Genomic_DNA"/>
</dbReference>
<sequence>MGNQQGRLAVFGQGQLSMRGTGKPLISVVIPCYNYGAFVGEAIASVLAQGYPHYELIVVDDGSTDDSAAVIERELGKGEGGAQRVAFVQQPNRGVSAALNAGLALAKGELIATFDADDVMPPGRLALQAEYLARHPEVGCLGGVAVRIDEQGSLLPKKDKDRQVQRYDFARALAKALVVGGNIAVYRREAMDRAGGYDPAIRIQDFQMTLKVAHAGYLVDILPEVVTLYRKHPGSLSSDYKAEFRFGLEVIEPYRNHPSYESGRARLVTKALRMAVVDDKSFAWSLFRQVPLRQWDRQLLKRLRYFLFKPSRVT</sequence>
<dbReference type="InterPro" id="IPR001173">
    <property type="entry name" value="Glyco_trans_2-like"/>
</dbReference>
<dbReference type="CDD" id="cd00761">
    <property type="entry name" value="Glyco_tranf_GTA_type"/>
    <property type="match status" value="1"/>
</dbReference>
<reference evidence="3" key="1">
    <citation type="journal article" date="2019" name="Int. J. Syst. Evol. Microbiol.">
        <title>The Global Catalogue of Microorganisms (GCM) 10K type strain sequencing project: providing services to taxonomists for standard genome sequencing and annotation.</title>
        <authorList>
            <consortium name="The Broad Institute Genomics Platform"/>
            <consortium name="The Broad Institute Genome Sequencing Center for Infectious Disease"/>
            <person name="Wu L."/>
            <person name="Ma J."/>
        </authorList>
    </citation>
    <scope>NUCLEOTIDE SEQUENCE [LARGE SCALE GENOMIC DNA]</scope>
    <source>
        <strain evidence="3">KCTC 42447</strain>
    </source>
</reference>
<protein>
    <submittedName>
        <fullName evidence="2">Glycosyltransferase family 2 protein</fullName>
    </submittedName>
</protein>
<keyword evidence="3" id="KW-1185">Reference proteome</keyword>
<evidence type="ECO:0000259" key="1">
    <source>
        <dbReference type="Pfam" id="PF00535"/>
    </source>
</evidence>
<accession>A0ABV7T655</accession>